<dbReference type="InterPro" id="IPR050124">
    <property type="entry name" value="tRNA_CCA-adding_enzyme"/>
</dbReference>
<dbReference type="Pfam" id="PF01743">
    <property type="entry name" value="PolyA_pol"/>
    <property type="match status" value="1"/>
</dbReference>
<comment type="cofactor">
    <cofactor evidence="1">
        <name>Mg(2+)</name>
        <dbReference type="ChEBI" id="CHEBI:18420"/>
    </cofactor>
</comment>
<dbReference type="Gene3D" id="1.10.3090.10">
    <property type="entry name" value="cca-adding enzyme, domain 2"/>
    <property type="match status" value="1"/>
</dbReference>
<dbReference type="EMBL" id="OB698340">
    <property type="protein sequence ID" value="CAD7238237.1"/>
    <property type="molecule type" value="Genomic_DNA"/>
</dbReference>
<dbReference type="Pfam" id="PF01966">
    <property type="entry name" value="HD"/>
    <property type="match status" value="1"/>
</dbReference>
<proteinExistence type="inferred from homology"/>
<reference evidence="14" key="1">
    <citation type="submission" date="2020-11" db="EMBL/GenBank/DDBJ databases">
        <authorList>
            <person name="Tran Van P."/>
        </authorList>
    </citation>
    <scope>NUCLEOTIDE SEQUENCE</scope>
</reference>
<dbReference type="InterPro" id="IPR032828">
    <property type="entry name" value="PolyA_RNA-bd"/>
</dbReference>
<dbReference type="SUPFAM" id="SSF81301">
    <property type="entry name" value="Nucleotidyltransferase"/>
    <property type="match status" value="1"/>
</dbReference>
<evidence type="ECO:0000256" key="12">
    <source>
        <dbReference type="RuleBase" id="RU003953"/>
    </source>
</evidence>
<feature type="non-terminal residue" evidence="14">
    <location>
        <position position="283"/>
    </location>
</feature>
<keyword evidence="10" id="KW-0460">Magnesium</keyword>
<evidence type="ECO:0000256" key="7">
    <source>
        <dbReference type="ARBA" id="ARBA00022741"/>
    </source>
</evidence>
<keyword evidence="6" id="KW-0479">Metal-binding</keyword>
<evidence type="ECO:0000256" key="5">
    <source>
        <dbReference type="ARBA" id="ARBA00022695"/>
    </source>
</evidence>
<dbReference type="GO" id="GO:0003723">
    <property type="term" value="F:RNA binding"/>
    <property type="evidence" value="ECO:0007669"/>
    <property type="project" value="UniProtKB-KW"/>
</dbReference>
<evidence type="ECO:0000256" key="10">
    <source>
        <dbReference type="ARBA" id="ARBA00022842"/>
    </source>
</evidence>
<evidence type="ECO:0000256" key="9">
    <source>
        <dbReference type="ARBA" id="ARBA00022840"/>
    </source>
</evidence>
<dbReference type="PANTHER" id="PTHR47545:SF1">
    <property type="entry name" value="MULTIFUNCTIONAL CCA PROTEIN"/>
    <property type="match status" value="1"/>
</dbReference>
<dbReference type="InterPro" id="IPR006674">
    <property type="entry name" value="HD_domain"/>
</dbReference>
<dbReference type="GO" id="GO:0016779">
    <property type="term" value="F:nucleotidyltransferase activity"/>
    <property type="evidence" value="ECO:0007669"/>
    <property type="project" value="UniProtKB-KW"/>
</dbReference>
<evidence type="ECO:0000313" key="14">
    <source>
        <dbReference type="EMBL" id="CAD7238237.1"/>
    </source>
</evidence>
<dbReference type="GO" id="GO:0046872">
    <property type="term" value="F:metal ion binding"/>
    <property type="evidence" value="ECO:0007669"/>
    <property type="project" value="UniProtKB-KW"/>
</dbReference>
<comment type="similarity">
    <text evidence="2 12">Belongs to the tRNA nucleotidyltransferase/poly(A) polymerase family.</text>
</comment>
<evidence type="ECO:0000256" key="13">
    <source>
        <dbReference type="SAM" id="MobiDB-lite"/>
    </source>
</evidence>
<evidence type="ECO:0000256" key="4">
    <source>
        <dbReference type="ARBA" id="ARBA00022694"/>
    </source>
</evidence>
<protein>
    <submittedName>
        <fullName evidence="14">Uncharacterized protein</fullName>
    </submittedName>
</protein>
<evidence type="ECO:0000256" key="3">
    <source>
        <dbReference type="ARBA" id="ARBA00022679"/>
    </source>
</evidence>
<name>A0A7R9A051_9CRUS</name>
<dbReference type="OrthoDB" id="2353257at2759"/>
<evidence type="ECO:0000256" key="2">
    <source>
        <dbReference type="ARBA" id="ARBA00007265"/>
    </source>
</evidence>
<dbReference type="PANTHER" id="PTHR47545">
    <property type="entry name" value="MULTIFUNCTIONAL CCA PROTEIN"/>
    <property type="match status" value="1"/>
</dbReference>
<dbReference type="InterPro" id="IPR002646">
    <property type="entry name" value="PolA_pol_head_dom"/>
</dbReference>
<organism evidence="14">
    <name type="scientific">Cyprideis torosa</name>
    <dbReference type="NCBI Taxonomy" id="163714"/>
    <lineage>
        <taxon>Eukaryota</taxon>
        <taxon>Metazoa</taxon>
        <taxon>Ecdysozoa</taxon>
        <taxon>Arthropoda</taxon>
        <taxon>Crustacea</taxon>
        <taxon>Oligostraca</taxon>
        <taxon>Ostracoda</taxon>
        <taxon>Podocopa</taxon>
        <taxon>Podocopida</taxon>
        <taxon>Cytherocopina</taxon>
        <taxon>Cytheroidea</taxon>
        <taxon>Cytherideidae</taxon>
        <taxon>Cyprideis</taxon>
    </lineage>
</organism>
<evidence type="ECO:0000256" key="6">
    <source>
        <dbReference type="ARBA" id="ARBA00022723"/>
    </source>
</evidence>
<dbReference type="Pfam" id="PF12627">
    <property type="entry name" value="PolyA_pol_RNAbd"/>
    <property type="match status" value="1"/>
</dbReference>
<dbReference type="AlphaFoldDB" id="A0A7R9A051"/>
<sequence length="283" mass="31390">MKHYLVGGAVRDLLLGLPVADRDWVVVGSTPDAMLNAGYKAVGKDFPVFLHPDSHEQYALARLERKTGPGYHGFEFMTDSSVTLEEDLSRRDLTLNAIAQRQDGSFVDPFNGIEDINNRVLRHVSKAFVEDPVRILRVARFMARFQHLGFTIADETLALMRSMVEAGEVDNLVAERVWQEMSGALSARTPDAFFQALRDCKALPVLLPEVEALFGVPQSPQWHPEIDAGVHTLMVIQQASLLSADMEVRFAALCHDLGKARTPSDRLPSHPGHEESGAHLTQD</sequence>
<evidence type="ECO:0000256" key="1">
    <source>
        <dbReference type="ARBA" id="ARBA00001946"/>
    </source>
</evidence>
<dbReference type="GO" id="GO:0005524">
    <property type="term" value="F:ATP binding"/>
    <property type="evidence" value="ECO:0007669"/>
    <property type="project" value="UniProtKB-KW"/>
</dbReference>
<dbReference type="GO" id="GO:0042245">
    <property type="term" value="P:RNA repair"/>
    <property type="evidence" value="ECO:0007669"/>
    <property type="project" value="UniProtKB-KW"/>
</dbReference>
<accession>A0A7R9A051</accession>
<dbReference type="CDD" id="cd05398">
    <property type="entry name" value="NT_ClassII-CCAase"/>
    <property type="match status" value="1"/>
</dbReference>
<dbReference type="InterPro" id="IPR043519">
    <property type="entry name" value="NT_sf"/>
</dbReference>
<keyword evidence="4" id="KW-0819">tRNA processing</keyword>
<evidence type="ECO:0000256" key="11">
    <source>
        <dbReference type="ARBA" id="ARBA00022884"/>
    </source>
</evidence>
<keyword evidence="3 12" id="KW-0808">Transferase</keyword>
<keyword evidence="7" id="KW-0547">Nucleotide-binding</keyword>
<dbReference type="GO" id="GO:0001680">
    <property type="term" value="P:tRNA 3'-terminal CCA addition"/>
    <property type="evidence" value="ECO:0007669"/>
    <property type="project" value="UniProtKB-ARBA"/>
</dbReference>
<dbReference type="InterPro" id="IPR003607">
    <property type="entry name" value="HD/PDEase_dom"/>
</dbReference>
<keyword evidence="8" id="KW-0692">RNA repair</keyword>
<dbReference type="SUPFAM" id="SSF81891">
    <property type="entry name" value="Poly A polymerase C-terminal region-like"/>
    <property type="match status" value="1"/>
</dbReference>
<feature type="region of interest" description="Disordered" evidence="13">
    <location>
        <begin position="261"/>
        <end position="283"/>
    </location>
</feature>
<dbReference type="PROSITE" id="PS51831">
    <property type="entry name" value="HD"/>
    <property type="match status" value="1"/>
</dbReference>
<dbReference type="CDD" id="cd00077">
    <property type="entry name" value="HDc"/>
    <property type="match status" value="1"/>
</dbReference>
<keyword evidence="5" id="KW-0548">Nucleotidyltransferase</keyword>
<evidence type="ECO:0000256" key="8">
    <source>
        <dbReference type="ARBA" id="ARBA00022800"/>
    </source>
</evidence>
<gene>
    <name evidence="14" type="ORF">CTOB1V02_LOCUS16052</name>
</gene>
<dbReference type="NCBIfam" id="NF008137">
    <property type="entry name" value="PRK10885.1"/>
    <property type="match status" value="1"/>
</dbReference>
<keyword evidence="11 12" id="KW-0694">RNA-binding</keyword>
<dbReference type="Gene3D" id="3.30.460.10">
    <property type="entry name" value="Beta Polymerase, domain 2"/>
    <property type="match status" value="1"/>
</dbReference>
<keyword evidence="9" id="KW-0067">ATP-binding</keyword>